<dbReference type="EMBL" id="PRLP01000045">
    <property type="protein sequence ID" value="PPC76655.1"/>
    <property type="molecule type" value="Genomic_DNA"/>
</dbReference>
<keyword evidence="1" id="KW-0472">Membrane</keyword>
<evidence type="ECO:0000313" key="3">
    <source>
        <dbReference type="Proteomes" id="UP000238196"/>
    </source>
</evidence>
<evidence type="ECO:0000256" key="1">
    <source>
        <dbReference type="SAM" id="Phobius"/>
    </source>
</evidence>
<reference evidence="2 3" key="1">
    <citation type="submission" date="2018-02" db="EMBL/GenBank/DDBJ databases">
        <title>novel marine gammaproteobacteria from coastal saline agro ecosystem.</title>
        <authorList>
            <person name="Krishnan R."/>
            <person name="Ramesh Kumar N."/>
        </authorList>
    </citation>
    <scope>NUCLEOTIDE SEQUENCE [LARGE SCALE GENOMIC DNA]</scope>
    <source>
        <strain evidence="2 3">228</strain>
    </source>
</reference>
<name>A0A2S5KPU2_9PROT</name>
<dbReference type="Pfam" id="PF04657">
    <property type="entry name" value="DMT_YdcZ"/>
    <property type="match status" value="1"/>
</dbReference>
<dbReference type="OrthoDB" id="4244824at2"/>
<feature type="transmembrane region" description="Helical" evidence="1">
    <location>
        <begin position="39"/>
        <end position="59"/>
    </location>
</feature>
<feature type="transmembrane region" description="Helical" evidence="1">
    <location>
        <begin position="140"/>
        <end position="155"/>
    </location>
</feature>
<dbReference type="PANTHER" id="PTHR34821">
    <property type="entry name" value="INNER MEMBRANE PROTEIN YDCZ"/>
    <property type="match status" value="1"/>
</dbReference>
<accession>A0A2S5KPU2</accession>
<keyword evidence="1" id="KW-1133">Transmembrane helix</keyword>
<sequence length="156" mass="16412">MFPMLKGSTNLLLALLGGVLLALMIKLNGELARYSSALFSSWVAHGIGALAALFIVRLISTKLARHHAIASSGKAPRWSYLGGIPGAFTVVLAGITVNSPLGLAGSLALMMVGQVIFGLLTDQRGWFGVPRRPLTRRDGLVTVCVLAGSALIIFSR</sequence>
<feature type="transmembrane region" description="Helical" evidence="1">
    <location>
        <begin position="103"/>
        <end position="120"/>
    </location>
</feature>
<gene>
    <name evidence="2" type="ORF">C4K68_14280</name>
</gene>
<keyword evidence="1" id="KW-0812">Transmembrane</keyword>
<evidence type="ECO:0008006" key="4">
    <source>
        <dbReference type="Google" id="ProtNLM"/>
    </source>
</evidence>
<organism evidence="2 3">
    <name type="scientific">Proteobacteria bacterium 228</name>
    <dbReference type="NCBI Taxonomy" id="2083153"/>
    <lineage>
        <taxon>Bacteria</taxon>
        <taxon>Pseudomonadati</taxon>
        <taxon>Pseudomonadota</taxon>
    </lineage>
</organism>
<evidence type="ECO:0000313" key="2">
    <source>
        <dbReference type="EMBL" id="PPC76655.1"/>
    </source>
</evidence>
<feature type="transmembrane region" description="Helical" evidence="1">
    <location>
        <begin position="80"/>
        <end position="97"/>
    </location>
</feature>
<protein>
    <recommendedName>
        <fullName evidence="4">EamA-like transporter family protein</fullName>
    </recommendedName>
</protein>
<dbReference type="AlphaFoldDB" id="A0A2S5KPU2"/>
<dbReference type="Proteomes" id="UP000238196">
    <property type="component" value="Unassembled WGS sequence"/>
</dbReference>
<dbReference type="GO" id="GO:0005886">
    <property type="term" value="C:plasma membrane"/>
    <property type="evidence" value="ECO:0007669"/>
    <property type="project" value="TreeGrafter"/>
</dbReference>
<dbReference type="PANTHER" id="PTHR34821:SF2">
    <property type="entry name" value="INNER MEMBRANE PROTEIN YDCZ"/>
    <property type="match status" value="1"/>
</dbReference>
<dbReference type="InterPro" id="IPR006750">
    <property type="entry name" value="YdcZ"/>
</dbReference>
<proteinExistence type="predicted"/>
<comment type="caution">
    <text evidence="2">The sequence shown here is derived from an EMBL/GenBank/DDBJ whole genome shotgun (WGS) entry which is preliminary data.</text>
</comment>